<name>A0AAN8WFX0_HALRR</name>
<dbReference type="Gene3D" id="3.90.228.10">
    <property type="match status" value="1"/>
</dbReference>
<evidence type="ECO:0000259" key="6">
    <source>
        <dbReference type="PROSITE" id="PS50918"/>
    </source>
</evidence>
<feature type="region of interest" description="Disordered" evidence="5">
    <location>
        <begin position="380"/>
        <end position="430"/>
    </location>
</feature>
<dbReference type="Pfam" id="PF00644">
    <property type="entry name" value="PARP"/>
    <property type="match status" value="1"/>
</dbReference>
<evidence type="ECO:0000256" key="3">
    <source>
        <dbReference type="ARBA" id="ARBA00024347"/>
    </source>
</evidence>
<feature type="domain" description="WWE" evidence="6">
    <location>
        <begin position="563"/>
        <end position="652"/>
    </location>
</feature>
<dbReference type="PROSITE" id="PS50918">
    <property type="entry name" value="WWE"/>
    <property type="match status" value="1"/>
</dbReference>
<dbReference type="InterPro" id="IPR051712">
    <property type="entry name" value="ARTD-AVP"/>
</dbReference>
<dbReference type="GO" id="GO:1990404">
    <property type="term" value="F:NAD+-protein mono-ADP-ribosyltransferase activity"/>
    <property type="evidence" value="ECO:0007669"/>
    <property type="project" value="TreeGrafter"/>
</dbReference>
<dbReference type="GO" id="GO:0005634">
    <property type="term" value="C:nucleus"/>
    <property type="evidence" value="ECO:0007669"/>
    <property type="project" value="UniProtKB-SubCell"/>
</dbReference>
<dbReference type="Pfam" id="PF02825">
    <property type="entry name" value="WWE"/>
    <property type="match status" value="2"/>
</dbReference>
<proteinExistence type="inferred from homology"/>
<evidence type="ECO:0000256" key="5">
    <source>
        <dbReference type="SAM" id="MobiDB-lite"/>
    </source>
</evidence>
<comment type="similarity">
    <text evidence="3">Belongs to the ARTD/PARP family.</text>
</comment>
<evidence type="ECO:0000256" key="4">
    <source>
        <dbReference type="RuleBase" id="RU362114"/>
    </source>
</evidence>
<keyword evidence="2" id="KW-0539">Nucleus</keyword>
<evidence type="ECO:0000256" key="2">
    <source>
        <dbReference type="ARBA" id="ARBA00023242"/>
    </source>
</evidence>
<feature type="region of interest" description="Disordered" evidence="5">
    <location>
        <begin position="1"/>
        <end position="51"/>
    </location>
</feature>
<dbReference type="EC" id="2.4.2.-" evidence="4"/>
<keyword evidence="9" id="KW-1185">Reference proteome</keyword>
<reference evidence="8 9" key="1">
    <citation type="submission" date="2023-11" db="EMBL/GenBank/DDBJ databases">
        <title>Halocaridina rubra genome assembly.</title>
        <authorList>
            <person name="Smith C."/>
        </authorList>
    </citation>
    <scope>NUCLEOTIDE SEQUENCE [LARGE SCALE GENOMIC DNA]</scope>
    <source>
        <strain evidence="8">EP-1</strain>
        <tissue evidence="8">Whole</tissue>
    </source>
</reference>
<comment type="caution">
    <text evidence="8">The sequence shown here is derived from an EMBL/GenBank/DDBJ whole genome shotgun (WGS) entry which is preliminary data.</text>
</comment>
<dbReference type="SUPFAM" id="SSF56399">
    <property type="entry name" value="ADP-ribosylation"/>
    <property type="match status" value="1"/>
</dbReference>
<keyword evidence="4" id="KW-0808">Transferase</keyword>
<protein>
    <recommendedName>
        <fullName evidence="4">Poly [ADP-ribose] polymerase</fullName>
        <shortName evidence="4">PARP</shortName>
        <ecNumber evidence="4">2.4.2.-</ecNumber>
    </recommendedName>
</protein>
<sequence>MDLGAGNKLYRKTSVSKGNGQNASKKYDAGQKIISSDKNLSSRTLPRSMPKPLPLFSHSPQAQNPNWNLHHNDVGILHSSYVNVGPKNTAFAGPIYAGIPDYHYYLPTNIGRYSIPGSGKVYGEPLRMSHYDHLPSYEEAISDGNPTTHNVSDSKLTTDGLVKTLALFNGQFGTAETLSRQVGVHPEIIVNLSKSRKDLFAVMEDGEEAVVELVPKLSLCPMYHTSNGCTEKKNCSKLHICKAYALRECRAQSCVYGHKWDTTHNDTILSKLYLDLIDHGVLHQIVQKVCSDISQVQICFYYNNDKGCRAEYCKFLHICKKYIVGKGRCSEKKCTLNHNLLAPSCRNLFQNLGVPANEKPQDLLKRVAIHEAEQPFRSRMRKNREVEEVLTKSEQDGKSAQVERSLSVSDTSESSEEVSEHAKNTKKQHLDSSRKRIKTVKFSDVLGNVENLEICLFAIDDRCRNAKKGCKYLHAKSLFHWQFKNDSNWYNFRVFHSKILEKAYRDVLKVEVELPALDQSKVENEARELYDILGASPWKADFQSMTISCNKLQQKIRRVSTRSSVLSSSPKATVFEWYFQDEQGNWIVYGHVDSLGKQNFVCNVTSADIEKKYLSDPKSGFVISSAHYSYKLDFLNMIQMNMSTKKEREIRRRPSRLAYHNKQTSKYDSCGAIPAHWNTVQDNQTHLLVPLDHSSSEYQEVSSRLRLTLPTACIQMIQRLQNPYLWRLFQYKKLSLSQRYDDFQMNLQKLFHGTDPKNIDTVCKENFDWRQGISHEQSYGQGTYFSNSAATARHHCVPNKYGRVTVFLAHVIIGSIVKGNPTMTRPPCNPSVNALYDTTVDDVESPT</sequence>
<feature type="compositionally biased region" description="Polar residues" evidence="5">
    <location>
        <begin position="33"/>
        <end position="45"/>
    </location>
</feature>
<gene>
    <name evidence="8" type="ORF">SK128_025370</name>
</gene>
<evidence type="ECO:0000313" key="9">
    <source>
        <dbReference type="Proteomes" id="UP001381693"/>
    </source>
</evidence>
<feature type="compositionally biased region" description="Low complexity" evidence="5">
    <location>
        <begin position="403"/>
        <end position="412"/>
    </location>
</feature>
<dbReference type="Proteomes" id="UP001381693">
    <property type="component" value="Unassembled WGS sequence"/>
</dbReference>
<dbReference type="PANTHER" id="PTHR45740:SF2">
    <property type="entry name" value="POLY [ADP-RIBOSE] POLYMERASE"/>
    <property type="match status" value="1"/>
</dbReference>
<feature type="compositionally biased region" description="Basic and acidic residues" evidence="5">
    <location>
        <begin position="383"/>
        <end position="397"/>
    </location>
</feature>
<feature type="compositionally biased region" description="Basic and acidic residues" evidence="5">
    <location>
        <begin position="418"/>
        <end position="430"/>
    </location>
</feature>
<accession>A0AAN8WFX0</accession>
<dbReference type="AlphaFoldDB" id="A0AAN8WFX0"/>
<dbReference type="SUPFAM" id="SSF117839">
    <property type="entry name" value="WWE domain"/>
    <property type="match status" value="2"/>
</dbReference>
<feature type="compositionally biased region" description="Polar residues" evidence="5">
    <location>
        <begin position="13"/>
        <end position="24"/>
    </location>
</feature>
<feature type="domain" description="PARP catalytic" evidence="7">
    <location>
        <begin position="673"/>
        <end position="847"/>
    </location>
</feature>
<evidence type="ECO:0000313" key="8">
    <source>
        <dbReference type="EMBL" id="KAK7065610.1"/>
    </source>
</evidence>
<organism evidence="8 9">
    <name type="scientific">Halocaridina rubra</name>
    <name type="common">Hawaiian red shrimp</name>
    <dbReference type="NCBI Taxonomy" id="373956"/>
    <lineage>
        <taxon>Eukaryota</taxon>
        <taxon>Metazoa</taxon>
        <taxon>Ecdysozoa</taxon>
        <taxon>Arthropoda</taxon>
        <taxon>Crustacea</taxon>
        <taxon>Multicrustacea</taxon>
        <taxon>Malacostraca</taxon>
        <taxon>Eumalacostraca</taxon>
        <taxon>Eucarida</taxon>
        <taxon>Decapoda</taxon>
        <taxon>Pleocyemata</taxon>
        <taxon>Caridea</taxon>
        <taxon>Atyoidea</taxon>
        <taxon>Atyidae</taxon>
        <taxon>Halocaridina</taxon>
    </lineage>
</organism>
<keyword evidence="4" id="KW-0328">Glycosyltransferase</keyword>
<dbReference type="Gene3D" id="3.30.720.50">
    <property type="match status" value="1"/>
</dbReference>
<dbReference type="InterPro" id="IPR004170">
    <property type="entry name" value="WWE_dom"/>
</dbReference>
<dbReference type="PANTHER" id="PTHR45740">
    <property type="entry name" value="POLY [ADP-RIBOSE] POLYMERASE"/>
    <property type="match status" value="1"/>
</dbReference>
<dbReference type="InterPro" id="IPR012317">
    <property type="entry name" value="Poly(ADP-ribose)pol_cat_dom"/>
</dbReference>
<feature type="non-terminal residue" evidence="8">
    <location>
        <position position="847"/>
    </location>
</feature>
<evidence type="ECO:0000259" key="7">
    <source>
        <dbReference type="PROSITE" id="PS51059"/>
    </source>
</evidence>
<dbReference type="PROSITE" id="PS51059">
    <property type="entry name" value="PARP_CATALYTIC"/>
    <property type="match status" value="1"/>
</dbReference>
<dbReference type="GO" id="GO:0003950">
    <property type="term" value="F:NAD+ poly-ADP-ribosyltransferase activity"/>
    <property type="evidence" value="ECO:0007669"/>
    <property type="project" value="UniProtKB-UniRule"/>
</dbReference>
<comment type="subcellular location">
    <subcellularLocation>
        <location evidence="1">Nucleus</location>
    </subcellularLocation>
</comment>
<dbReference type="EMBL" id="JAXCGZ010020348">
    <property type="protein sequence ID" value="KAK7065610.1"/>
    <property type="molecule type" value="Genomic_DNA"/>
</dbReference>
<evidence type="ECO:0000256" key="1">
    <source>
        <dbReference type="ARBA" id="ARBA00004123"/>
    </source>
</evidence>
<keyword evidence="4" id="KW-0520">NAD</keyword>
<dbReference type="InterPro" id="IPR037197">
    <property type="entry name" value="WWE_dom_sf"/>
</dbReference>